<protein>
    <recommendedName>
        <fullName evidence="3">Retrotransposon Copia-like N-terminal domain-containing protein</fullName>
    </recommendedName>
</protein>
<sequence>MADSSKFHSALNVTNVKSLITITLDMETADYYSWATLFKVQAKVHQVLHHILPPTDAVELQKYEATKAADLPLWTRLDAAVLQWIYGTISHDILQSILVLDDVAADAWQRVKQIFLDNQNARVAYLETKFTTTTLAQFTSVIEYYTRLKSLVDQLGSVGAPVSDTRLVLRLLAGLPASYKHFVTTIQQKSVLPVRL</sequence>
<dbReference type="GeneID" id="110793735"/>
<dbReference type="AlphaFoldDB" id="A0A9R0IS66"/>
<proteinExistence type="predicted"/>
<dbReference type="Proteomes" id="UP000813463">
    <property type="component" value="Chromosome 2"/>
</dbReference>
<dbReference type="KEGG" id="soe:110793735"/>
<dbReference type="PANTHER" id="PTHR47481">
    <property type="match status" value="1"/>
</dbReference>
<organism evidence="1 2">
    <name type="scientific">Spinacia oleracea</name>
    <name type="common">Spinach</name>
    <dbReference type="NCBI Taxonomy" id="3562"/>
    <lineage>
        <taxon>Eukaryota</taxon>
        <taxon>Viridiplantae</taxon>
        <taxon>Streptophyta</taxon>
        <taxon>Embryophyta</taxon>
        <taxon>Tracheophyta</taxon>
        <taxon>Spermatophyta</taxon>
        <taxon>Magnoliopsida</taxon>
        <taxon>eudicotyledons</taxon>
        <taxon>Gunneridae</taxon>
        <taxon>Pentapetalae</taxon>
        <taxon>Caryophyllales</taxon>
        <taxon>Chenopodiaceae</taxon>
        <taxon>Chenopodioideae</taxon>
        <taxon>Anserineae</taxon>
        <taxon>Spinacia</taxon>
    </lineage>
</organism>
<dbReference type="PANTHER" id="PTHR47481:SF42">
    <property type="entry name" value="RHO GTPASE-ACTIVATING PROTEIN GACK-LIKE"/>
    <property type="match status" value="1"/>
</dbReference>
<dbReference type="RefSeq" id="XP_021854326.1">
    <property type="nucleotide sequence ID" value="XM_021998634.1"/>
</dbReference>
<evidence type="ECO:0000313" key="1">
    <source>
        <dbReference type="Proteomes" id="UP000813463"/>
    </source>
</evidence>
<evidence type="ECO:0000313" key="2">
    <source>
        <dbReference type="RefSeq" id="XP_021854326.1"/>
    </source>
</evidence>
<keyword evidence="1" id="KW-1185">Reference proteome</keyword>
<accession>A0A9R0IS66</accession>
<dbReference type="Pfam" id="PF14223">
    <property type="entry name" value="Retrotran_gag_2"/>
    <property type="match status" value="1"/>
</dbReference>
<reference evidence="2" key="2">
    <citation type="submission" date="2025-08" db="UniProtKB">
        <authorList>
            <consortium name="RefSeq"/>
        </authorList>
    </citation>
    <scope>IDENTIFICATION</scope>
    <source>
        <tissue evidence="2">Leaf</tissue>
    </source>
</reference>
<evidence type="ECO:0008006" key="3">
    <source>
        <dbReference type="Google" id="ProtNLM"/>
    </source>
</evidence>
<name>A0A9R0IS66_SPIOL</name>
<dbReference type="OrthoDB" id="1427748at2759"/>
<reference evidence="1" key="1">
    <citation type="journal article" date="2021" name="Nat. Commun.">
        <title>Genomic analyses provide insights into spinach domestication and the genetic basis of agronomic traits.</title>
        <authorList>
            <person name="Cai X."/>
            <person name="Sun X."/>
            <person name="Xu C."/>
            <person name="Sun H."/>
            <person name="Wang X."/>
            <person name="Ge C."/>
            <person name="Zhang Z."/>
            <person name="Wang Q."/>
            <person name="Fei Z."/>
            <person name="Jiao C."/>
            <person name="Wang Q."/>
        </authorList>
    </citation>
    <scope>NUCLEOTIDE SEQUENCE [LARGE SCALE GENOMIC DNA]</scope>
    <source>
        <strain evidence="1">cv. Varoflay</strain>
    </source>
</reference>
<gene>
    <name evidence="2" type="primary">LOC110793735</name>
</gene>